<proteinExistence type="predicted"/>
<reference evidence="1 2" key="2">
    <citation type="journal article" date="2022" name="Mol. Ecol. Resour.">
        <title>The genomes of chicory, endive, great burdock and yacon provide insights into Asteraceae paleo-polyploidization history and plant inulin production.</title>
        <authorList>
            <person name="Fan W."/>
            <person name="Wang S."/>
            <person name="Wang H."/>
            <person name="Wang A."/>
            <person name="Jiang F."/>
            <person name="Liu H."/>
            <person name="Zhao H."/>
            <person name="Xu D."/>
            <person name="Zhang Y."/>
        </authorList>
    </citation>
    <scope>NUCLEOTIDE SEQUENCE [LARGE SCALE GENOMIC DNA]</scope>
    <source>
        <strain evidence="2">cv. Niubang</strain>
    </source>
</reference>
<gene>
    <name evidence="1" type="ORF">L6452_27878</name>
</gene>
<protein>
    <submittedName>
        <fullName evidence="1">Uncharacterized protein</fullName>
    </submittedName>
</protein>
<keyword evidence="2" id="KW-1185">Reference proteome</keyword>
<dbReference type="Proteomes" id="UP001055879">
    <property type="component" value="Linkage Group LG09"/>
</dbReference>
<comment type="caution">
    <text evidence="1">The sequence shown here is derived from an EMBL/GenBank/DDBJ whole genome shotgun (WGS) entry which is preliminary data.</text>
</comment>
<name>A0ACB8ZWD1_ARCLA</name>
<accession>A0ACB8ZWD1</accession>
<evidence type="ECO:0000313" key="1">
    <source>
        <dbReference type="EMBL" id="KAI3702152.1"/>
    </source>
</evidence>
<evidence type="ECO:0000313" key="2">
    <source>
        <dbReference type="Proteomes" id="UP001055879"/>
    </source>
</evidence>
<organism evidence="1 2">
    <name type="scientific">Arctium lappa</name>
    <name type="common">Greater burdock</name>
    <name type="synonym">Lappa major</name>
    <dbReference type="NCBI Taxonomy" id="4217"/>
    <lineage>
        <taxon>Eukaryota</taxon>
        <taxon>Viridiplantae</taxon>
        <taxon>Streptophyta</taxon>
        <taxon>Embryophyta</taxon>
        <taxon>Tracheophyta</taxon>
        <taxon>Spermatophyta</taxon>
        <taxon>Magnoliopsida</taxon>
        <taxon>eudicotyledons</taxon>
        <taxon>Gunneridae</taxon>
        <taxon>Pentapetalae</taxon>
        <taxon>asterids</taxon>
        <taxon>campanulids</taxon>
        <taxon>Asterales</taxon>
        <taxon>Asteraceae</taxon>
        <taxon>Carduoideae</taxon>
        <taxon>Cardueae</taxon>
        <taxon>Arctiinae</taxon>
        <taxon>Arctium</taxon>
    </lineage>
</organism>
<sequence>MHSSLSEENKYLLEKVNALEGKLYTLGQTEQTIHLNKPKENKECWGLGYENPHYLEKGISEVPTLYDFTFLRLAPQYPELQVEWTKLSKEDEAKEYEKRKNTTKVQLPFRYDRLNNSYNSDNSKFISDDYFGSYSSKELEAKPIEGKIYVPPLVLESKISKLENTLTEERILMNLEQTGLKNSDFSNSAKASNSDDMSSLLNDGFDFLNSDGDLDDCIAQFDFNTKLPDHSSFVVNSFGLPSVYEKGETSSKVDKSVPVKTKVAKGKKKKSGHSQKQINTGKSKKKHLFDSHRSNPEVSKFSDVKKKRHGVKSEWQPKKKMDENTKSFSSTDCNKNTTSKDDLIVNVAISKTKLVSSYKKYSRQQLFQLFPSARKSSNYDRNDYDSRKYSDV</sequence>
<dbReference type="EMBL" id="CM042055">
    <property type="protein sequence ID" value="KAI3702152.1"/>
    <property type="molecule type" value="Genomic_DNA"/>
</dbReference>
<reference evidence="2" key="1">
    <citation type="journal article" date="2022" name="Mol. Ecol. Resour.">
        <title>The genomes of chicory, endive, great burdock and yacon provide insights into Asteraceae palaeo-polyploidization history and plant inulin production.</title>
        <authorList>
            <person name="Fan W."/>
            <person name="Wang S."/>
            <person name="Wang H."/>
            <person name="Wang A."/>
            <person name="Jiang F."/>
            <person name="Liu H."/>
            <person name="Zhao H."/>
            <person name="Xu D."/>
            <person name="Zhang Y."/>
        </authorList>
    </citation>
    <scope>NUCLEOTIDE SEQUENCE [LARGE SCALE GENOMIC DNA]</scope>
    <source>
        <strain evidence="2">cv. Niubang</strain>
    </source>
</reference>